<dbReference type="AlphaFoldDB" id="A0A1V4CTF8"/>
<dbReference type="InterPro" id="IPR050272">
    <property type="entry name" value="Isochorismatase-like_hydrls"/>
</dbReference>
<feature type="domain" description="Isochorismatase-like" evidence="3">
    <location>
        <begin position="30"/>
        <end position="207"/>
    </location>
</feature>
<dbReference type="InterPro" id="IPR036380">
    <property type="entry name" value="Isochorismatase-like_sf"/>
</dbReference>
<keyword evidence="1" id="KW-0378">Hydrolase</keyword>
<protein>
    <submittedName>
        <fullName evidence="4">Carbamoylsarcosine amidase</fullName>
    </submittedName>
</protein>
<organism evidence="4 5">
    <name type="scientific">Streptomyces antioxidans</name>
    <dbReference type="NCBI Taxonomy" id="1507734"/>
    <lineage>
        <taxon>Bacteria</taxon>
        <taxon>Bacillati</taxon>
        <taxon>Actinomycetota</taxon>
        <taxon>Actinomycetes</taxon>
        <taxon>Kitasatosporales</taxon>
        <taxon>Streptomycetaceae</taxon>
        <taxon>Streptomyces</taxon>
    </lineage>
</organism>
<dbReference type="InterPro" id="IPR000868">
    <property type="entry name" value="Isochorismatase-like_dom"/>
</dbReference>
<accession>A0A1V4CTF8</accession>
<dbReference type="GO" id="GO:0016787">
    <property type="term" value="F:hydrolase activity"/>
    <property type="evidence" value="ECO:0007669"/>
    <property type="project" value="UniProtKB-KW"/>
</dbReference>
<name>A0A1V4CTF8_9ACTN</name>
<sequence length="235" mass="24015">MSGGLYGTATHHTYQRAGFGAAVRRGSRPAIVVVDLTRGFTEDSYPSGADLSGVVAATTRLIEAARPVGVPVIFTAIAYTEAEASGDAIAWLRKAPGMRALVEGSDAVAIDPRLPMRPGHDPLVVKKGASAFFGTSLAATLTGLGRDTVVVCGATTSGCVRATAVDAVQSGFPVLVPRGCVGDRAEGPADAALFDIQAKYGDVITLDDAVDYIGSTPAQPAPDTARRSPRGGDST</sequence>
<evidence type="ECO:0000259" key="3">
    <source>
        <dbReference type="Pfam" id="PF00857"/>
    </source>
</evidence>
<dbReference type="PANTHER" id="PTHR43540">
    <property type="entry name" value="PEROXYUREIDOACRYLATE/UREIDOACRYLATE AMIDOHYDROLASE-RELATED"/>
    <property type="match status" value="1"/>
</dbReference>
<dbReference type="OrthoDB" id="7500697at2"/>
<dbReference type="PANTHER" id="PTHR43540:SF1">
    <property type="entry name" value="ISOCHORISMATASE HYDROLASE"/>
    <property type="match status" value="1"/>
</dbReference>
<dbReference type="Gene3D" id="3.40.50.850">
    <property type="entry name" value="Isochorismatase-like"/>
    <property type="match status" value="1"/>
</dbReference>
<evidence type="ECO:0000256" key="1">
    <source>
        <dbReference type="ARBA" id="ARBA00022801"/>
    </source>
</evidence>
<reference evidence="4" key="1">
    <citation type="submission" date="2016-12" db="EMBL/GenBank/DDBJ databases">
        <title>Genome sequence of Streptomyces antioxidans MUSC 164.</title>
        <authorList>
            <person name="Lee L.-H."/>
            <person name="Ser H.-L."/>
        </authorList>
    </citation>
    <scope>NUCLEOTIDE SEQUENCE [LARGE SCALE GENOMIC DNA]</scope>
    <source>
        <strain evidence="4">MUSC 164</strain>
    </source>
</reference>
<dbReference type="Pfam" id="PF00857">
    <property type="entry name" value="Isochorismatase"/>
    <property type="match status" value="1"/>
</dbReference>
<keyword evidence="5" id="KW-1185">Reference proteome</keyword>
<dbReference type="RefSeq" id="WP_046089388.1">
    <property type="nucleotide sequence ID" value="NZ_LAKD02000180.1"/>
</dbReference>
<dbReference type="Proteomes" id="UP000033615">
    <property type="component" value="Unassembled WGS sequence"/>
</dbReference>
<proteinExistence type="predicted"/>
<gene>
    <name evidence="4" type="ORF">VT50_0237225</name>
</gene>
<dbReference type="EMBL" id="LAKD02000180">
    <property type="protein sequence ID" value="OPF69462.1"/>
    <property type="molecule type" value="Genomic_DNA"/>
</dbReference>
<evidence type="ECO:0000256" key="2">
    <source>
        <dbReference type="SAM" id="MobiDB-lite"/>
    </source>
</evidence>
<comment type="caution">
    <text evidence="4">The sequence shown here is derived from an EMBL/GenBank/DDBJ whole genome shotgun (WGS) entry which is preliminary data.</text>
</comment>
<dbReference type="SUPFAM" id="SSF52499">
    <property type="entry name" value="Isochorismatase-like hydrolases"/>
    <property type="match status" value="1"/>
</dbReference>
<evidence type="ECO:0000313" key="5">
    <source>
        <dbReference type="Proteomes" id="UP000033615"/>
    </source>
</evidence>
<feature type="region of interest" description="Disordered" evidence="2">
    <location>
        <begin position="214"/>
        <end position="235"/>
    </location>
</feature>
<evidence type="ECO:0000313" key="4">
    <source>
        <dbReference type="EMBL" id="OPF69462.1"/>
    </source>
</evidence>